<feature type="transmembrane region" description="Helical" evidence="8">
    <location>
        <begin position="20"/>
        <end position="40"/>
    </location>
</feature>
<keyword evidence="3 8" id="KW-0813">Transport</keyword>
<feature type="transmembrane region" description="Helical" evidence="8">
    <location>
        <begin position="106"/>
        <end position="128"/>
    </location>
</feature>
<evidence type="ECO:0000256" key="4">
    <source>
        <dbReference type="ARBA" id="ARBA00022475"/>
    </source>
</evidence>
<keyword evidence="4" id="KW-1003">Cell membrane</keyword>
<evidence type="ECO:0000256" key="2">
    <source>
        <dbReference type="ARBA" id="ARBA00007069"/>
    </source>
</evidence>
<protein>
    <submittedName>
        <fullName evidence="10">ABC transporter permease</fullName>
    </submittedName>
</protein>
<feature type="transmembrane region" description="Helical" evidence="8">
    <location>
        <begin position="69"/>
        <end position="94"/>
    </location>
</feature>
<dbReference type="PANTHER" id="PTHR42929:SF1">
    <property type="entry name" value="INNER MEMBRANE ABC TRANSPORTER PERMEASE PROTEIN YDCU-RELATED"/>
    <property type="match status" value="1"/>
</dbReference>
<keyword evidence="6 8" id="KW-1133">Transmembrane helix</keyword>
<organism evidence="10 11">
    <name type="scientific">Kaustia mangrovi</name>
    <dbReference type="NCBI Taxonomy" id="2593653"/>
    <lineage>
        <taxon>Bacteria</taxon>
        <taxon>Pseudomonadati</taxon>
        <taxon>Pseudomonadota</taxon>
        <taxon>Alphaproteobacteria</taxon>
        <taxon>Hyphomicrobiales</taxon>
        <taxon>Parvibaculaceae</taxon>
        <taxon>Kaustia</taxon>
    </lineage>
</organism>
<keyword evidence="11" id="KW-1185">Reference proteome</keyword>
<dbReference type="KEGG" id="kmn:HW532_09570"/>
<reference evidence="10 11" key="1">
    <citation type="submission" date="2020-06" db="EMBL/GenBank/DDBJ databases">
        <title>Genome sequence of 2 isolates from Red Sea Mangroves.</title>
        <authorList>
            <person name="Sefrji F."/>
            <person name="Michoud G."/>
            <person name="Merlino G."/>
            <person name="Daffonchio D."/>
        </authorList>
    </citation>
    <scope>NUCLEOTIDE SEQUENCE [LARGE SCALE GENOMIC DNA]</scope>
    <source>
        <strain evidence="10 11">R1DC25</strain>
    </source>
</reference>
<evidence type="ECO:0000256" key="3">
    <source>
        <dbReference type="ARBA" id="ARBA00022448"/>
    </source>
</evidence>
<dbReference type="CDD" id="cd06261">
    <property type="entry name" value="TM_PBP2"/>
    <property type="match status" value="1"/>
</dbReference>
<comment type="subcellular location">
    <subcellularLocation>
        <location evidence="1 8">Cell membrane</location>
        <topology evidence="1 8">Multi-pass membrane protein</topology>
    </subcellularLocation>
</comment>
<evidence type="ECO:0000256" key="1">
    <source>
        <dbReference type="ARBA" id="ARBA00004651"/>
    </source>
</evidence>
<dbReference type="InterPro" id="IPR035906">
    <property type="entry name" value="MetI-like_sf"/>
</dbReference>
<sequence length="291" mass="31692">MEVKPRSWRDRGLQAATLPLTTVLMVFFLVPLGLTAVLSFQSTRYYRLVWTWDLDTWVDVFTHVHYWSIMAQTITMAAACVALCIALGLPVAYAMAHRVSTLEHHITVLIVFAFLTDAVLKTFGWVLFLDRSGVLNGALDAVGLGPAATDILFTPSATLLGMVYNLLPYTIFTIYLSLVRIDRDLVLAAYDAGASKTRTFLEVTLPLARPGIFAGGVLVFVLSLGVFLEPKVMGGGTSPMAAELIRQSFETRVNWPLGAALTLVVITIGAGTLGLAALVLMRLSGRREATR</sequence>
<dbReference type="SUPFAM" id="SSF161098">
    <property type="entry name" value="MetI-like"/>
    <property type="match status" value="1"/>
</dbReference>
<dbReference type="Pfam" id="PF00528">
    <property type="entry name" value="BPD_transp_1"/>
    <property type="match status" value="1"/>
</dbReference>
<evidence type="ECO:0000259" key="9">
    <source>
        <dbReference type="PROSITE" id="PS50928"/>
    </source>
</evidence>
<name>A0A7S8HBV1_9HYPH</name>
<evidence type="ECO:0000256" key="8">
    <source>
        <dbReference type="RuleBase" id="RU363032"/>
    </source>
</evidence>
<evidence type="ECO:0000313" key="10">
    <source>
        <dbReference type="EMBL" id="QPC42916.1"/>
    </source>
</evidence>
<dbReference type="PROSITE" id="PS50928">
    <property type="entry name" value="ABC_TM1"/>
    <property type="match status" value="1"/>
</dbReference>
<proteinExistence type="inferred from homology"/>
<dbReference type="Gene3D" id="1.10.3720.10">
    <property type="entry name" value="MetI-like"/>
    <property type="match status" value="1"/>
</dbReference>
<dbReference type="GO" id="GO:0055085">
    <property type="term" value="P:transmembrane transport"/>
    <property type="evidence" value="ECO:0007669"/>
    <property type="project" value="InterPro"/>
</dbReference>
<evidence type="ECO:0000256" key="6">
    <source>
        <dbReference type="ARBA" id="ARBA00022989"/>
    </source>
</evidence>
<feature type="transmembrane region" description="Helical" evidence="8">
    <location>
        <begin position="257"/>
        <end position="281"/>
    </location>
</feature>
<dbReference type="EMBL" id="CP058214">
    <property type="protein sequence ID" value="QPC42916.1"/>
    <property type="molecule type" value="Genomic_DNA"/>
</dbReference>
<evidence type="ECO:0000313" key="11">
    <source>
        <dbReference type="Proteomes" id="UP000593594"/>
    </source>
</evidence>
<dbReference type="AlphaFoldDB" id="A0A7S8HBV1"/>
<comment type="similarity">
    <text evidence="2">Belongs to the binding-protein-dependent transport system permease family. CysTW subfamily.</text>
</comment>
<keyword evidence="7 8" id="KW-0472">Membrane</keyword>
<evidence type="ECO:0000256" key="7">
    <source>
        <dbReference type="ARBA" id="ARBA00023136"/>
    </source>
</evidence>
<dbReference type="InterPro" id="IPR000515">
    <property type="entry name" value="MetI-like"/>
</dbReference>
<feature type="domain" description="ABC transmembrane type-1" evidence="9">
    <location>
        <begin position="70"/>
        <end position="276"/>
    </location>
</feature>
<gene>
    <name evidence="10" type="ORF">HW532_09570</name>
</gene>
<feature type="transmembrane region" description="Helical" evidence="8">
    <location>
        <begin position="159"/>
        <end position="178"/>
    </location>
</feature>
<keyword evidence="5 8" id="KW-0812">Transmembrane</keyword>
<dbReference type="PANTHER" id="PTHR42929">
    <property type="entry name" value="INNER MEMBRANE ABC TRANSPORTER PERMEASE PROTEIN YDCU-RELATED-RELATED"/>
    <property type="match status" value="1"/>
</dbReference>
<dbReference type="GO" id="GO:0005886">
    <property type="term" value="C:plasma membrane"/>
    <property type="evidence" value="ECO:0007669"/>
    <property type="project" value="UniProtKB-SubCell"/>
</dbReference>
<accession>A0A7S8HBV1</accession>
<dbReference type="Proteomes" id="UP000593594">
    <property type="component" value="Chromosome"/>
</dbReference>
<feature type="transmembrane region" description="Helical" evidence="8">
    <location>
        <begin position="207"/>
        <end position="228"/>
    </location>
</feature>
<evidence type="ECO:0000256" key="5">
    <source>
        <dbReference type="ARBA" id="ARBA00022692"/>
    </source>
</evidence>
<dbReference type="RefSeq" id="WP_213164156.1">
    <property type="nucleotide sequence ID" value="NZ_CP058214.1"/>
</dbReference>